<dbReference type="Proteomes" id="UP000198889">
    <property type="component" value="Unassembled WGS sequence"/>
</dbReference>
<feature type="signal peptide" evidence="1">
    <location>
        <begin position="1"/>
        <end position="32"/>
    </location>
</feature>
<dbReference type="InterPro" id="IPR013785">
    <property type="entry name" value="Aldolase_TIM"/>
</dbReference>
<dbReference type="EMBL" id="FMTP01000001">
    <property type="protein sequence ID" value="SCW36009.1"/>
    <property type="molecule type" value="Genomic_DNA"/>
</dbReference>
<evidence type="ECO:0000256" key="1">
    <source>
        <dbReference type="SAM" id="SignalP"/>
    </source>
</evidence>
<protein>
    <submittedName>
        <fullName evidence="2">Uncharacterized protein</fullName>
    </submittedName>
</protein>
<proteinExistence type="predicted"/>
<dbReference type="AlphaFoldDB" id="A0A1G4PVH0"/>
<keyword evidence="1" id="KW-0732">Signal</keyword>
<feature type="chain" id="PRO_5011677433" evidence="1">
    <location>
        <begin position="33"/>
        <end position="429"/>
    </location>
</feature>
<organism evidence="2 3">
    <name type="scientific">Ancylobacter rudongensis</name>
    <dbReference type="NCBI Taxonomy" id="177413"/>
    <lineage>
        <taxon>Bacteria</taxon>
        <taxon>Pseudomonadati</taxon>
        <taxon>Pseudomonadota</taxon>
        <taxon>Alphaproteobacteria</taxon>
        <taxon>Hyphomicrobiales</taxon>
        <taxon>Xanthobacteraceae</taxon>
        <taxon>Ancylobacter</taxon>
    </lineage>
</organism>
<evidence type="ECO:0000313" key="2">
    <source>
        <dbReference type="EMBL" id="SCW36009.1"/>
    </source>
</evidence>
<sequence>MTIPRTGRGAAALLALLLAPALAVLSPGPAFSQQPGGETLRWADIPRFEMKGGLKAFWNVGDGSGGQNARQAYARGFEPVTLVNTYSDYWGKPRRDIRPPKDGPSANPWDMPPNFELVVRRAIEHGKPSGIYVQDIEFPFVENIEKAHGDTAARLASGATSLAAFEQAYYKKWAEWFWLPLLWTKERYPGAVVGLYGPQPFRRDYWGVAGKDAAQIDGSHRTDAQLWEYIDPHVDFYISSIYLFYDKPDSVFYMAANVEENYLRTRPFGDRPVYAYEWMLFHISNAEMSGKEVPGYLAEAMAIIPYFSGAKGVVLWGWEPQLKTARPPYAQLPRYVRSLQRVAALSDKIGRGRLVIDTPANVAWRERQPLVRTVELDDGSCVVMAIDPWQDETARSTKRVRCGALEGDIALEGRGTALAVLSRDGLKSY</sequence>
<gene>
    <name evidence="2" type="ORF">SAMN05660859_0787</name>
</gene>
<keyword evidence="3" id="KW-1185">Reference proteome</keyword>
<name>A0A1G4PVH0_9HYPH</name>
<accession>A0A1G4PVH0</accession>
<dbReference type="Gene3D" id="3.20.20.70">
    <property type="entry name" value="Aldolase class I"/>
    <property type="match status" value="1"/>
</dbReference>
<evidence type="ECO:0000313" key="3">
    <source>
        <dbReference type="Proteomes" id="UP000198889"/>
    </source>
</evidence>
<reference evidence="3" key="1">
    <citation type="submission" date="2016-10" db="EMBL/GenBank/DDBJ databases">
        <authorList>
            <person name="Varghese N."/>
            <person name="Submissions S."/>
        </authorList>
    </citation>
    <scope>NUCLEOTIDE SEQUENCE [LARGE SCALE GENOMIC DNA]</scope>
    <source>
        <strain evidence="3">CGMCC 1.1761</strain>
    </source>
</reference>